<keyword evidence="3" id="KW-1185">Reference proteome</keyword>
<dbReference type="GO" id="GO:0003824">
    <property type="term" value="F:catalytic activity"/>
    <property type="evidence" value="ECO:0007669"/>
    <property type="project" value="InterPro"/>
</dbReference>
<sequence length="262" mass="28347">MTFRALHQQQEPLIICNVWDVPSAQLGEKLGYKALGTSSAAIARMLGVNDGEQVLFSELIYLVKRILSAVNVPLTVDIESGYGRSSEQVANNLLQLARLGVAGVNIEDSRVTTVSDGQPPQRVLQSGQALAKVIKEVKHHLCAKGIDMFLNVRTDTYLLGGGDNEQILADTQARIALYQQAGADGIFVPGVMALPDIRAIVNTTDLPVNVMCMPGLANFTELKACGVKRISMGNFVYENMLGSLATTLTHIREQGSFDSLFQ</sequence>
<dbReference type="Pfam" id="PF13714">
    <property type="entry name" value="PEP_mutase"/>
    <property type="match status" value="1"/>
</dbReference>
<dbReference type="EMBL" id="CP047656">
    <property type="protein sequence ID" value="QHJ09896.1"/>
    <property type="molecule type" value="Genomic_DNA"/>
</dbReference>
<dbReference type="Proteomes" id="UP000464524">
    <property type="component" value="Chromosome"/>
</dbReference>
<dbReference type="InterPro" id="IPR040442">
    <property type="entry name" value="Pyrv_kinase-like_dom_sf"/>
</dbReference>
<reference evidence="2 3" key="1">
    <citation type="submission" date="2019-12" db="EMBL/GenBank/DDBJ databases">
        <title>Genome sequencing and assembly of endphytes of Porphyra tenera.</title>
        <authorList>
            <person name="Park J.M."/>
            <person name="Shin R."/>
            <person name="Jo S.H."/>
        </authorList>
    </citation>
    <scope>NUCLEOTIDE SEQUENCE [LARGE SCALE GENOMIC DNA]</scope>
    <source>
        <strain evidence="2 3">GPM4</strain>
    </source>
</reference>
<dbReference type="InterPro" id="IPR015813">
    <property type="entry name" value="Pyrv/PenolPyrv_kinase-like_dom"/>
</dbReference>
<evidence type="ECO:0008006" key="4">
    <source>
        <dbReference type="Google" id="ProtNLM"/>
    </source>
</evidence>
<evidence type="ECO:0000256" key="1">
    <source>
        <dbReference type="ARBA" id="ARBA00022723"/>
    </source>
</evidence>
<name>A0A857JDY6_9ALTE</name>
<organism evidence="2 3">
    <name type="scientific">Paraglaciecola mesophila</name>
    <dbReference type="NCBI Taxonomy" id="197222"/>
    <lineage>
        <taxon>Bacteria</taxon>
        <taxon>Pseudomonadati</taxon>
        <taxon>Pseudomonadota</taxon>
        <taxon>Gammaproteobacteria</taxon>
        <taxon>Alteromonadales</taxon>
        <taxon>Alteromonadaceae</taxon>
        <taxon>Paraglaciecola</taxon>
    </lineage>
</organism>
<accession>A0A857JDY6</accession>
<dbReference type="CDD" id="cd00377">
    <property type="entry name" value="ICL_PEPM"/>
    <property type="match status" value="1"/>
</dbReference>
<dbReference type="OrthoDB" id="9780430at2"/>
<dbReference type="InterPro" id="IPR039556">
    <property type="entry name" value="ICL/PEPM"/>
</dbReference>
<dbReference type="SUPFAM" id="SSF51621">
    <property type="entry name" value="Phosphoenolpyruvate/pyruvate domain"/>
    <property type="match status" value="1"/>
</dbReference>
<dbReference type="GO" id="GO:0046872">
    <property type="term" value="F:metal ion binding"/>
    <property type="evidence" value="ECO:0007669"/>
    <property type="project" value="UniProtKB-KW"/>
</dbReference>
<evidence type="ECO:0000313" key="2">
    <source>
        <dbReference type="EMBL" id="QHJ09896.1"/>
    </source>
</evidence>
<keyword evidence="1" id="KW-0479">Metal-binding</keyword>
<evidence type="ECO:0000313" key="3">
    <source>
        <dbReference type="Proteomes" id="UP000464524"/>
    </source>
</evidence>
<dbReference type="RefSeq" id="WP_160177842.1">
    <property type="nucleotide sequence ID" value="NZ_CP047656.1"/>
</dbReference>
<gene>
    <name evidence="2" type="ORF">FX988_00104</name>
</gene>
<dbReference type="AlphaFoldDB" id="A0A857JDY6"/>
<dbReference type="PANTHER" id="PTHR42905:SF16">
    <property type="entry name" value="CARBOXYPHOSPHONOENOLPYRUVATE PHOSPHONOMUTASE-LIKE PROTEIN (AFU_ORTHOLOGUE AFUA_5G07230)"/>
    <property type="match status" value="1"/>
</dbReference>
<dbReference type="Gene3D" id="3.20.20.60">
    <property type="entry name" value="Phosphoenolpyruvate-binding domains"/>
    <property type="match status" value="1"/>
</dbReference>
<dbReference type="PANTHER" id="PTHR42905">
    <property type="entry name" value="PHOSPHOENOLPYRUVATE CARBOXYLASE"/>
    <property type="match status" value="1"/>
</dbReference>
<dbReference type="KEGG" id="pmes:FX988_00104"/>
<protein>
    <recommendedName>
        <fullName evidence="4">Carboxyvinyl-carboxyphosphonate phosphorylmutase</fullName>
    </recommendedName>
</protein>
<proteinExistence type="predicted"/>